<evidence type="ECO:0008006" key="4">
    <source>
        <dbReference type="Google" id="ProtNLM"/>
    </source>
</evidence>
<evidence type="ECO:0000313" key="2">
    <source>
        <dbReference type="EMBL" id="CAL2104173.1"/>
    </source>
</evidence>
<evidence type="ECO:0000256" key="1">
    <source>
        <dbReference type="SAM" id="Coils"/>
    </source>
</evidence>
<gene>
    <name evidence="2" type="ORF">T190423A01A_60110</name>
</gene>
<keyword evidence="1" id="KW-0175">Coiled coil</keyword>
<evidence type="ECO:0000313" key="3">
    <source>
        <dbReference type="Proteomes" id="UP001497527"/>
    </source>
</evidence>
<accession>A0ABM9PEX9</accession>
<proteinExistence type="predicted"/>
<feature type="coiled-coil region" evidence="1">
    <location>
        <begin position="206"/>
        <end position="233"/>
    </location>
</feature>
<dbReference type="RefSeq" id="WP_348718438.1">
    <property type="nucleotide sequence ID" value="NZ_CAXJIO010000015.1"/>
</dbReference>
<dbReference type="Proteomes" id="UP001497527">
    <property type="component" value="Unassembled WGS sequence"/>
</dbReference>
<name>A0ABM9PEX9_9FLAO</name>
<dbReference type="EMBL" id="CAXJIO010000015">
    <property type="protein sequence ID" value="CAL2104173.1"/>
    <property type="molecule type" value="Genomic_DNA"/>
</dbReference>
<reference evidence="2 3" key="1">
    <citation type="submission" date="2024-05" db="EMBL/GenBank/DDBJ databases">
        <authorList>
            <person name="Duchaud E."/>
        </authorList>
    </citation>
    <scope>NUCLEOTIDE SEQUENCE [LARGE SCALE GENOMIC DNA]</scope>
    <source>
        <strain evidence="2">Ena-SAMPLE-TAB-13-05-2024-13:56:06:370-140308</strain>
    </source>
</reference>
<sequence length="332" mass="38919">MNIEIKNLFASIKKKIPDNISMIDEIADTLDINYDAAYRRVKNLTQLTFNEVVVLARHYNISLNTVCNFGQSNLITLERKGNDYTVDSLERFFEEGKRFANIYRRKRNAVMLYAAKELPLYYLPKDSLLMKFRVFSMLYCCGVNKKLLKKRISLSEFKISSSLLYELTCFTHLFKEVECIEFWNDFTIDSTLNLIYYYCGINLLTKEEALKVLDDLEKLLRTIEDQARKEHREGEGGARLEMFYSNLVSLDGSILFKSDNTKGLLIPYGPLSFFKVDDDKTCDEVSMHFEDRTKLSKKISGNSEVERKLFFSRLYLKIKKIYRFINEEGELL</sequence>
<protein>
    <recommendedName>
        <fullName evidence="4">Transcription regulator BetR N-terminal domain-containing protein</fullName>
    </recommendedName>
</protein>
<organism evidence="2 3">
    <name type="scientific">Tenacibaculum polynesiense</name>
    <dbReference type="NCBI Taxonomy" id="3137857"/>
    <lineage>
        <taxon>Bacteria</taxon>
        <taxon>Pseudomonadati</taxon>
        <taxon>Bacteroidota</taxon>
        <taxon>Flavobacteriia</taxon>
        <taxon>Flavobacteriales</taxon>
        <taxon>Flavobacteriaceae</taxon>
        <taxon>Tenacibaculum</taxon>
    </lineage>
</organism>
<keyword evidence="3" id="KW-1185">Reference proteome</keyword>
<comment type="caution">
    <text evidence="2">The sequence shown here is derived from an EMBL/GenBank/DDBJ whole genome shotgun (WGS) entry which is preliminary data.</text>
</comment>